<feature type="region of interest" description="Disordered" evidence="8">
    <location>
        <begin position="1"/>
        <end position="70"/>
    </location>
</feature>
<comment type="caution">
    <text evidence="9">The sequence shown here is derived from an EMBL/GenBank/DDBJ whole genome shotgun (WGS) entry which is preliminary data.</text>
</comment>
<comment type="similarity">
    <text evidence="3">Belongs to the CENP-I/CTF3 family.</text>
</comment>
<dbReference type="GO" id="GO:0000939">
    <property type="term" value="C:inner kinetochore"/>
    <property type="evidence" value="ECO:0007669"/>
    <property type="project" value="TreeGrafter"/>
</dbReference>
<evidence type="ECO:0000256" key="6">
    <source>
        <dbReference type="ARBA" id="ARBA00023328"/>
    </source>
</evidence>
<dbReference type="GO" id="GO:0034080">
    <property type="term" value="P:CENP-A containing chromatin assembly"/>
    <property type="evidence" value="ECO:0007669"/>
    <property type="project" value="TreeGrafter"/>
</dbReference>
<evidence type="ECO:0000256" key="7">
    <source>
        <dbReference type="SAM" id="Coils"/>
    </source>
</evidence>
<evidence type="ECO:0000313" key="9">
    <source>
        <dbReference type="EMBL" id="TIA90561.1"/>
    </source>
</evidence>
<feature type="compositionally biased region" description="Low complexity" evidence="8">
    <location>
        <begin position="1"/>
        <end position="15"/>
    </location>
</feature>
<evidence type="ECO:0000256" key="1">
    <source>
        <dbReference type="ARBA" id="ARBA00004123"/>
    </source>
</evidence>
<feature type="compositionally biased region" description="Acidic residues" evidence="8">
    <location>
        <begin position="17"/>
        <end position="31"/>
    </location>
</feature>
<dbReference type="Pfam" id="PF07778">
    <property type="entry name" value="CENP-I"/>
    <property type="match status" value="1"/>
</dbReference>
<evidence type="ECO:0000256" key="3">
    <source>
        <dbReference type="ARBA" id="ARBA00005470"/>
    </source>
</evidence>
<gene>
    <name evidence="9" type="ORF">E3P99_01518</name>
</gene>
<accession>A0A4T0FQ24</accession>
<feature type="compositionally biased region" description="Polar residues" evidence="8">
    <location>
        <begin position="807"/>
        <end position="819"/>
    </location>
</feature>
<keyword evidence="6" id="KW-0137">Centromere</keyword>
<dbReference type="PANTHER" id="PTHR48208">
    <property type="entry name" value="CENTROMERE PROTEIN I"/>
    <property type="match status" value="1"/>
</dbReference>
<keyword evidence="4" id="KW-0158">Chromosome</keyword>
<keyword evidence="10" id="KW-1185">Reference proteome</keyword>
<sequence length="864" mass="98153">MVRQRLSLRSASRSEIGAEEIEREGGDEEVQAESSRGRRQEVQDRDRDRDRERGQDDNDDNEDDDDLPAEGEIAGSLTQLLKSLERSASYPLTKEKREVIGRTFGAINARVSKAGCTPEEINDGVALSLSGSISKQYSNKLFTFLHPISTVDERSIVYILGSLGADNHKLADTSTQAAALKWLVAIFEWLDTTARRTLGRMYSVLWCHLGIETLRPHLPYLLSLLTRREHVRPFRVRTILSLQARFPLDPSLPGLINVFRSYLPTRIPPGIGRAAGKRPYKVNATWKQKSRAIREGRVEEYEEELAQKRQERADRLANRTTSENIQSSLPAVPRKKVKVSQTIPTTAVAQLKSGLITLQDCTSLRTVGRYYDRLVLPSQVAAVLQSNFAMWSYLAYPTDKSIRQLSAWISHTLESAIKGAPLTPDNYESAKEFLKLVVEYCRYTKELPPLIESFLVEFLETWDGAIFQAEIFELVSFYPPRPFRVMHELLLQPLARLSAVSSVDFRIKLVKSYNALLRKWSCYHWSRLRHSYVTARSDLADEETRINWQYISTLLVEHVESLGALLLNDQPTNVIVHHCILDTIDATTLLMSSIQRCSIRLPSAELFFSLAMSGGVDIISRLCSQLCNWREIMTYHGELLREGLVYDYSHEFKAFFHEWVFAACEIFYRMKAFDATSVDGHWVSRLDNDILERISKDTLNLRWGRYQLTLKGVGDVTFHPRLLPLSQRFLQQFQDYFGIPQEELFVGAVSNNALRGSAIDAHGLNIRANYVEWLGRQGITGLPLLLFTTVRSLQTYLRGHESSFMISQTQQRVSPSTYAGNENSSGEGSEEPFATQMTQPSYSQSMAQKESTPQSMASSGFDNL</sequence>
<dbReference type="GO" id="GO:0000070">
    <property type="term" value="P:mitotic sister chromatid segregation"/>
    <property type="evidence" value="ECO:0007669"/>
    <property type="project" value="TreeGrafter"/>
</dbReference>
<feature type="compositionally biased region" description="Acidic residues" evidence="8">
    <location>
        <begin position="57"/>
        <end position="69"/>
    </location>
</feature>
<name>A0A4T0FQ24_9BASI</name>
<comment type="subcellular location">
    <subcellularLocation>
        <location evidence="2">Chromosome</location>
        <location evidence="2">Centromere</location>
    </subcellularLocation>
    <subcellularLocation>
        <location evidence="1">Nucleus</location>
    </subcellularLocation>
</comment>
<evidence type="ECO:0000256" key="4">
    <source>
        <dbReference type="ARBA" id="ARBA00022454"/>
    </source>
</evidence>
<evidence type="ECO:0000256" key="8">
    <source>
        <dbReference type="SAM" id="MobiDB-lite"/>
    </source>
</evidence>
<feature type="compositionally biased region" description="Basic and acidic residues" evidence="8">
    <location>
        <begin position="35"/>
        <end position="56"/>
    </location>
</feature>
<protein>
    <submittedName>
        <fullName evidence="9">Uncharacterized protein</fullName>
    </submittedName>
</protein>
<dbReference type="GO" id="GO:0005634">
    <property type="term" value="C:nucleus"/>
    <property type="evidence" value="ECO:0007669"/>
    <property type="project" value="UniProtKB-SubCell"/>
</dbReference>
<feature type="compositionally biased region" description="Polar residues" evidence="8">
    <location>
        <begin position="835"/>
        <end position="864"/>
    </location>
</feature>
<dbReference type="PANTHER" id="PTHR48208:SF2">
    <property type="entry name" value="CENTROMERE PROTEIN I"/>
    <property type="match status" value="1"/>
</dbReference>
<feature type="region of interest" description="Disordered" evidence="8">
    <location>
        <begin position="807"/>
        <end position="864"/>
    </location>
</feature>
<dbReference type="AlphaFoldDB" id="A0A4T0FQ24"/>
<evidence type="ECO:0000256" key="5">
    <source>
        <dbReference type="ARBA" id="ARBA00023242"/>
    </source>
</evidence>
<dbReference type="OrthoDB" id="378564at2759"/>
<evidence type="ECO:0000313" key="10">
    <source>
        <dbReference type="Proteomes" id="UP000310189"/>
    </source>
</evidence>
<dbReference type="EMBL" id="SPNW01000018">
    <property type="protein sequence ID" value="TIA90561.1"/>
    <property type="molecule type" value="Genomic_DNA"/>
</dbReference>
<organism evidence="9 10">
    <name type="scientific">Wallemia hederae</name>
    <dbReference type="NCBI Taxonomy" id="1540922"/>
    <lineage>
        <taxon>Eukaryota</taxon>
        <taxon>Fungi</taxon>
        <taxon>Dikarya</taxon>
        <taxon>Basidiomycota</taxon>
        <taxon>Wallemiomycotina</taxon>
        <taxon>Wallemiomycetes</taxon>
        <taxon>Wallemiales</taxon>
        <taxon>Wallemiaceae</taxon>
        <taxon>Wallemia</taxon>
    </lineage>
</organism>
<dbReference type="Proteomes" id="UP000310189">
    <property type="component" value="Unassembled WGS sequence"/>
</dbReference>
<reference evidence="9 10" key="1">
    <citation type="submission" date="2019-03" db="EMBL/GenBank/DDBJ databases">
        <title>Sequencing 23 genomes of Wallemia ichthyophaga.</title>
        <authorList>
            <person name="Gostincar C."/>
        </authorList>
    </citation>
    <scope>NUCLEOTIDE SEQUENCE [LARGE SCALE GENOMIC DNA]</scope>
    <source>
        <strain evidence="9 10">EXF-5753</strain>
    </source>
</reference>
<dbReference type="InterPro" id="IPR012485">
    <property type="entry name" value="CENP-I"/>
</dbReference>
<keyword evidence="7" id="KW-0175">Coiled coil</keyword>
<evidence type="ECO:0000256" key="2">
    <source>
        <dbReference type="ARBA" id="ARBA00004584"/>
    </source>
</evidence>
<keyword evidence="5" id="KW-0539">Nucleus</keyword>
<proteinExistence type="inferred from homology"/>
<feature type="coiled-coil region" evidence="7">
    <location>
        <begin position="291"/>
        <end position="318"/>
    </location>
</feature>